<proteinExistence type="predicted"/>
<name>A0A9J6FAS2_HAELO</name>
<organism evidence="1 2">
    <name type="scientific">Haemaphysalis longicornis</name>
    <name type="common">Bush tick</name>
    <dbReference type="NCBI Taxonomy" id="44386"/>
    <lineage>
        <taxon>Eukaryota</taxon>
        <taxon>Metazoa</taxon>
        <taxon>Ecdysozoa</taxon>
        <taxon>Arthropoda</taxon>
        <taxon>Chelicerata</taxon>
        <taxon>Arachnida</taxon>
        <taxon>Acari</taxon>
        <taxon>Parasitiformes</taxon>
        <taxon>Ixodida</taxon>
        <taxon>Ixodoidea</taxon>
        <taxon>Ixodidae</taxon>
        <taxon>Haemaphysalinae</taxon>
        <taxon>Haemaphysalis</taxon>
    </lineage>
</organism>
<dbReference type="EMBL" id="JABSTR010000001">
    <property type="protein sequence ID" value="KAH9359632.1"/>
    <property type="molecule type" value="Genomic_DNA"/>
</dbReference>
<dbReference type="AlphaFoldDB" id="A0A9J6FAS2"/>
<evidence type="ECO:0000313" key="1">
    <source>
        <dbReference type="EMBL" id="KAH9359632.1"/>
    </source>
</evidence>
<protein>
    <submittedName>
        <fullName evidence="1">Uncharacterized protein</fullName>
    </submittedName>
</protein>
<keyword evidence="2" id="KW-1185">Reference proteome</keyword>
<accession>A0A9J6FAS2</accession>
<dbReference type="Proteomes" id="UP000821853">
    <property type="component" value="Chromosome 1"/>
</dbReference>
<gene>
    <name evidence="1" type="ORF">HPB48_013055</name>
</gene>
<dbReference type="VEuPathDB" id="VectorBase:HLOH_048155"/>
<reference evidence="1 2" key="1">
    <citation type="journal article" date="2020" name="Cell">
        <title>Large-Scale Comparative Analyses of Tick Genomes Elucidate Their Genetic Diversity and Vector Capacities.</title>
        <authorList>
            <consortium name="Tick Genome and Microbiome Consortium (TIGMIC)"/>
            <person name="Jia N."/>
            <person name="Wang J."/>
            <person name="Shi W."/>
            <person name="Du L."/>
            <person name="Sun Y."/>
            <person name="Zhan W."/>
            <person name="Jiang J.F."/>
            <person name="Wang Q."/>
            <person name="Zhang B."/>
            <person name="Ji P."/>
            <person name="Bell-Sakyi L."/>
            <person name="Cui X.M."/>
            <person name="Yuan T.T."/>
            <person name="Jiang B.G."/>
            <person name="Yang W.F."/>
            <person name="Lam T.T."/>
            <person name="Chang Q.C."/>
            <person name="Ding S.J."/>
            <person name="Wang X.J."/>
            <person name="Zhu J.G."/>
            <person name="Ruan X.D."/>
            <person name="Zhao L."/>
            <person name="Wei J.T."/>
            <person name="Ye R.Z."/>
            <person name="Que T.C."/>
            <person name="Du C.H."/>
            <person name="Zhou Y.H."/>
            <person name="Cheng J.X."/>
            <person name="Dai P.F."/>
            <person name="Guo W.B."/>
            <person name="Han X.H."/>
            <person name="Huang E.J."/>
            <person name="Li L.F."/>
            <person name="Wei W."/>
            <person name="Gao Y.C."/>
            <person name="Liu J.Z."/>
            <person name="Shao H.Z."/>
            <person name="Wang X."/>
            <person name="Wang C.C."/>
            <person name="Yang T.C."/>
            <person name="Huo Q.B."/>
            <person name="Li W."/>
            <person name="Chen H.Y."/>
            <person name="Chen S.E."/>
            <person name="Zhou L.G."/>
            <person name="Ni X.B."/>
            <person name="Tian J.H."/>
            <person name="Sheng Y."/>
            <person name="Liu T."/>
            <person name="Pan Y.S."/>
            <person name="Xia L.Y."/>
            <person name="Li J."/>
            <person name="Zhao F."/>
            <person name="Cao W.C."/>
        </authorList>
    </citation>
    <scope>NUCLEOTIDE SEQUENCE [LARGE SCALE GENOMIC DNA]</scope>
    <source>
        <strain evidence="1">HaeL-2018</strain>
    </source>
</reference>
<sequence length="122" mass="14109">MFRPRLVLSIRWSRSPQLPVLSQDTKIGLRPREGLYITKISKAGLSEGVLYSAIISYEEAAHEYTLQRWRKKVSRQHFMLAQAKKYTAIQKLRFGDSTYKLSAYAAPLEDTVKGFIHNISEY</sequence>
<comment type="caution">
    <text evidence="1">The sequence shown here is derived from an EMBL/GenBank/DDBJ whole genome shotgun (WGS) entry which is preliminary data.</text>
</comment>
<evidence type="ECO:0000313" key="2">
    <source>
        <dbReference type="Proteomes" id="UP000821853"/>
    </source>
</evidence>